<organism evidence="3 5">
    <name type="scientific">Plasmodiophora brassicae</name>
    <name type="common">Clubroot disease agent</name>
    <dbReference type="NCBI Taxonomy" id="37360"/>
    <lineage>
        <taxon>Eukaryota</taxon>
        <taxon>Sar</taxon>
        <taxon>Rhizaria</taxon>
        <taxon>Endomyxa</taxon>
        <taxon>Phytomyxea</taxon>
        <taxon>Plasmodiophorida</taxon>
        <taxon>Plasmodiophoridae</taxon>
        <taxon>Plasmodiophora</taxon>
    </lineage>
</organism>
<reference evidence="3 5" key="1">
    <citation type="submission" date="2015-02" db="EMBL/GenBank/DDBJ databases">
        <authorList>
            <person name="Chooi Y.-H."/>
        </authorList>
    </citation>
    <scope>NUCLEOTIDE SEQUENCE [LARGE SCALE GENOMIC DNA]</scope>
    <source>
        <strain evidence="3">E3</strain>
    </source>
</reference>
<keyword evidence="1" id="KW-0560">Oxidoreductase</keyword>
<geneLocation type="mitochondrion" evidence="4"/>
<evidence type="ECO:0000259" key="2">
    <source>
        <dbReference type="Pfam" id="PF00248"/>
    </source>
</evidence>
<dbReference type="STRING" id="37360.A0A0G4IYB5"/>
<dbReference type="Proteomes" id="UP000039324">
    <property type="component" value="Unassembled WGS sequence"/>
</dbReference>
<sequence>MAPQCAPMGRRVVRAAWQRHGLQCRRLFGAATVAGESLTSRKLGNRTAGCIGMDIPGVLHTERDASAAVNIVRKAFDHGVTLFDVCDDNGSLLPAELFRKATDAGGTPSGLIVSAHIGVANDAVDHSPDALRHQLDTLLKTLGTQSIPLLSLAGVDPNQPWEASLGLMKEFREQGLCDMVGVSDVHDTAHITTALDKAGIVAVRHRMSVVNRHVQSSGILDLCDQKSLAVLAYRPFGPPDNIAKLAHHPTLRQLADKHDTTPLQICLSWLLLTPCIIPLSPLPSVRLDGADVDLDLADLELFQKMQTEA</sequence>
<keyword evidence="4" id="KW-0496">Mitochondrion</keyword>
<accession>A0A0G4IYB5</accession>
<feature type="domain" description="NADP-dependent oxidoreductase" evidence="2">
    <location>
        <begin position="60"/>
        <end position="271"/>
    </location>
</feature>
<name>A0A0G4IYB5_PLABS</name>
<evidence type="ECO:0000313" key="6">
    <source>
        <dbReference type="Proteomes" id="UP000290189"/>
    </source>
</evidence>
<evidence type="ECO:0000313" key="5">
    <source>
        <dbReference type="Proteomes" id="UP000039324"/>
    </source>
</evidence>
<evidence type="ECO:0000313" key="3">
    <source>
        <dbReference type="EMBL" id="CEP00227.1"/>
    </source>
</evidence>
<dbReference type="InterPro" id="IPR036812">
    <property type="entry name" value="NAD(P)_OxRdtase_dom_sf"/>
</dbReference>
<dbReference type="GO" id="GO:0016491">
    <property type="term" value="F:oxidoreductase activity"/>
    <property type="evidence" value="ECO:0007669"/>
    <property type="project" value="UniProtKB-KW"/>
</dbReference>
<dbReference type="EMBL" id="CDSF01000099">
    <property type="protein sequence ID" value="CEP00227.1"/>
    <property type="molecule type" value="Genomic_DNA"/>
</dbReference>
<dbReference type="GO" id="GO:0005737">
    <property type="term" value="C:cytoplasm"/>
    <property type="evidence" value="ECO:0007669"/>
    <property type="project" value="TreeGrafter"/>
</dbReference>
<dbReference type="Gene3D" id="3.20.20.100">
    <property type="entry name" value="NADP-dependent oxidoreductase domain"/>
    <property type="match status" value="1"/>
</dbReference>
<gene>
    <name evidence="3" type="ORF">PBRA_007961</name>
    <name evidence="4" type="ORF">PLBR_LOCUS3708</name>
</gene>
<dbReference type="PRINTS" id="PR00069">
    <property type="entry name" value="ALDKETRDTASE"/>
</dbReference>
<dbReference type="Proteomes" id="UP000290189">
    <property type="component" value="Unassembled WGS sequence"/>
</dbReference>
<dbReference type="InterPro" id="IPR023210">
    <property type="entry name" value="NADP_OxRdtase_dom"/>
</dbReference>
<dbReference type="Pfam" id="PF00248">
    <property type="entry name" value="Aldo_ket_red"/>
    <property type="match status" value="1"/>
</dbReference>
<dbReference type="PANTHER" id="PTHR43625:SF40">
    <property type="entry name" value="ALDO-KETO REDUCTASE YAKC [NADP(+)]"/>
    <property type="match status" value="1"/>
</dbReference>
<dbReference type="PANTHER" id="PTHR43625">
    <property type="entry name" value="AFLATOXIN B1 ALDEHYDE REDUCTASE"/>
    <property type="match status" value="1"/>
</dbReference>
<reference evidence="4 6" key="2">
    <citation type="submission" date="2018-03" db="EMBL/GenBank/DDBJ databases">
        <authorList>
            <person name="Fogelqvist J."/>
        </authorList>
    </citation>
    <scope>NUCLEOTIDE SEQUENCE [LARGE SCALE GENOMIC DNA]</scope>
</reference>
<dbReference type="OrthoDB" id="416253at2759"/>
<protein>
    <recommendedName>
        <fullName evidence="2">NADP-dependent oxidoreductase domain-containing protein</fullName>
    </recommendedName>
</protein>
<evidence type="ECO:0000256" key="1">
    <source>
        <dbReference type="ARBA" id="ARBA00023002"/>
    </source>
</evidence>
<dbReference type="SUPFAM" id="SSF51430">
    <property type="entry name" value="NAD(P)-linked oxidoreductase"/>
    <property type="match status" value="1"/>
</dbReference>
<dbReference type="InterPro" id="IPR020471">
    <property type="entry name" value="AKR"/>
</dbReference>
<dbReference type="InterPro" id="IPR050791">
    <property type="entry name" value="Aldo-Keto_reductase"/>
</dbReference>
<dbReference type="AlphaFoldDB" id="A0A0G4IYB5"/>
<keyword evidence="5" id="KW-1185">Reference proteome</keyword>
<dbReference type="EMBL" id="OVEO01000006">
    <property type="protein sequence ID" value="SPQ96493.1"/>
    <property type="molecule type" value="Genomic_DNA"/>
</dbReference>
<evidence type="ECO:0000313" key="4">
    <source>
        <dbReference type="EMBL" id="SPQ96493.1"/>
    </source>
</evidence>
<proteinExistence type="predicted"/>